<dbReference type="PROSITE" id="PS50835">
    <property type="entry name" value="IG_LIKE"/>
    <property type="match status" value="2"/>
</dbReference>
<keyword evidence="6" id="KW-1185">Reference proteome</keyword>
<feature type="domain" description="Ig-like" evidence="4">
    <location>
        <begin position="306"/>
        <end position="405"/>
    </location>
</feature>
<dbReference type="InterPro" id="IPR013106">
    <property type="entry name" value="Ig_V-set"/>
</dbReference>
<dbReference type="Pfam" id="PF07654">
    <property type="entry name" value="C1-set"/>
    <property type="match status" value="1"/>
</dbReference>
<feature type="chain" id="PRO_5034404785" evidence="3">
    <location>
        <begin position="20"/>
        <end position="481"/>
    </location>
</feature>
<dbReference type="GeneTree" id="ENSGT00940000160453"/>
<feature type="transmembrane region" description="Helical" evidence="2">
    <location>
        <begin position="420"/>
        <end position="440"/>
    </location>
</feature>
<dbReference type="SMART" id="SM00407">
    <property type="entry name" value="IGc1"/>
    <property type="match status" value="1"/>
</dbReference>
<evidence type="ECO:0000313" key="6">
    <source>
        <dbReference type="Proteomes" id="UP000694404"/>
    </source>
</evidence>
<dbReference type="SUPFAM" id="SSF48726">
    <property type="entry name" value="Immunoglobulin"/>
    <property type="match status" value="2"/>
</dbReference>
<dbReference type="InterPro" id="IPR007110">
    <property type="entry name" value="Ig-like_dom"/>
</dbReference>
<dbReference type="GO" id="GO:0002502">
    <property type="term" value="P:peptide antigen assembly with MHC class I protein complex"/>
    <property type="evidence" value="ECO:0007669"/>
    <property type="project" value="Ensembl"/>
</dbReference>
<keyword evidence="2" id="KW-0812">Transmembrane</keyword>
<keyword evidence="3" id="KW-0732">Signal</keyword>
<evidence type="ECO:0000259" key="4">
    <source>
        <dbReference type="PROSITE" id="PS50835"/>
    </source>
</evidence>
<dbReference type="Ensembl" id="ENSCABT00000023310.1">
    <property type="protein sequence ID" value="ENSCABP00000021282.1"/>
    <property type="gene ID" value="ENSCABG00000015682.1"/>
</dbReference>
<reference evidence="5" key="2">
    <citation type="submission" date="2025-09" db="UniProtKB">
        <authorList>
            <consortium name="Ensembl"/>
        </authorList>
    </citation>
    <scope>IDENTIFICATION</scope>
</reference>
<name>A0A8C0IUZ7_CHEAB</name>
<dbReference type="OMA" id="YPLDAQM"/>
<organism evidence="5 6">
    <name type="scientific">Chelonoidis abingdonii</name>
    <name type="common">Abingdon island giant tortoise</name>
    <name type="synonym">Testudo abingdonii</name>
    <dbReference type="NCBI Taxonomy" id="106734"/>
    <lineage>
        <taxon>Eukaryota</taxon>
        <taxon>Metazoa</taxon>
        <taxon>Chordata</taxon>
        <taxon>Craniata</taxon>
        <taxon>Vertebrata</taxon>
        <taxon>Euteleostomi</taxon>
        <taxon>Archelosauria</taxon>
        <taxon>Testudinata</taxon>
        <taxon>Testudines</taxon>
        <taxon>Cryptodira</taxon>
        <taxon>Durocryptodira</taxon>
        <taxon>Testudinoidea</taxon>
        <taxon>Testudinidae</taxon>
        <taxon>Chelonoidis</taxon>
    </lineage>
</organism>
<dbReference type="GO" id="GO:0005783">
    <property type="term" value="C:endoplasmic reticulum"/>
    <property type="evidence" value="ECO:0007669"/>
    <property type="project" value="Ensembl"/>
</dbReference>
<evidence type="ECO:0000256" key="3">
    <source>
        <dbReference type="SAM" id="SignalP"/>
    </source>
</evidence>
<dbReference type="InterPro" id="IPR050380">
    <property type="entry name" value="Immune_Resp_Modulators"/>
</dbReference>
<dbReference type="CDD" id="cd05771">
    <property type="entry name" value="IgC1_Tapasin_R"/>
    <property type="match status" value="1"/>
</dbReference>
<dbReference type="InterPro" id="IPR003006">
    <property type="entry name" value="Ig/MHC_CS"/>
</dbReference>
<keyword evidence="2" id="KW-0472">Membrane</keyword>
<dbReference type="GO" id="GO:0023024">
    <property type="term" value="F:MHC class I protein complex binding"/>
    <property type="evidence" value="ECO:0007669"/>
    <property type="project" value="Ensembl"/>
</dbReference>
<dbReference type="PROSITE" id="PS00290">
    <property type="entry name" value="IG_MHC"/>
    <property type="match status" value="1"/>
</dbReference>
<evidence type="ECO:0000256" key="2">
    <source>
        <dbReference type="SAM" id="Phobius"/>
    </source>
</evidence>
<dbReference type="SMART" id="SM00409">
    <property type="entry name" value="IG"/>
    <property type="match status" value="2"/>
</dbReference>
<feature type="domain" description="Ig-like" evidence="4">
    <location>
        <begin position="173"/>
        <end position="300"/>
    </location>
</feature>
<reference evidence="5" key="1">
    <citation type="submission" date="2025-08" db="UniProtKB">
        <authorList>
            <consortium name="Ensembl"/>
        </authorList>
    </citation>
    <scope>IDENTIFICATION</scope>
</reference>
<dbReference type="InterPro" id="IPR003597">
    <property type="entry name" value="Ig_C1-set"/>
</dbReference>
<sequence>MNLGLILICGVLALKAVELAPGSQLRSVDVVLDCHYIEEAVGKFPGAFAGSFSSDPATLVLRGISIADDGSLDSVTNYEAPGTKTDSTFPIVFEVSASLVPVPYAESLLHADCAGEEVTCEISPYSLHLADEGPSQASWFMGTLKLSSGISIALVLKVSSDSEEDDKMAVLHPRLKVPVSKEGTVLTTVEFQLSSRTPTLRTRFGTSVTLDCRFALASSSPLASMEWRLQHRGSGRRVFHYQTGEMAQAEQSTAHVDVVQLLETGDASLSLHGVGVGDEGTYICLVSTPQHQAQNIIQLQLVGEPPRVRLFPELVSREGDGATTLTCEISGYYPLDVSVKWTQEAPDGKDKVPISDSSTYFSSHRQAQDGTYSINSYLSISTATELRPVTYSCHVSHLALEEPITASAQLRAPEQKTPEGLMGAFIATFIFFAALVGLLLRTRKTGKSLKHFSPLISLRFHSQSSCLALYGAAGCEWQRLE</sequence>
<protein>
    <submittedName>
        <fullName evidence="5">TAP binding protein like</fullName>
    </submittedName>
</protein>
<dbReference type="PANTHER" id="PTHR23411">
    <property type="entry name" value="TAPASIN"/>
    <property type="match status" value="1"/>
</dbReference>
<dbReference type="Pfam" id="PF07686">
    <property type="entry name" value="V-set"/>
    <property type="match status" value="1"/>
</dbReference>
<dbReference type="Gene3D" id="2.60.40.10">
    <property type="entry name" value="Immunoglobulins"/>
    <property type="match status" value="3"/>
</dbReference>
<dbReference type="AlphaFoldDB" id="A0A8C0IUZ7"/>
<dbReference type="InterPro" id="IPR036179">
    <property type="entry name" value="Ig-like_dom_sf"/>
</dbReference>
<gene>
    <name evidence="5" type="primary">TAPBPL</name>
</gene>
<evidence type="ECO:0000313" key="5">
    <source>
        <dbReference type="Ensembl" id="ENSCABP00000021282.1"/>
    </source>
</evidence>
<evidence type="ECO:0000256" key="1">
    <source>
        <dbReference type="ARBA" id="ARBA00023319"/>
    </source>
</evidence>
<keyword evidence="2" id="KW-1133">Transmembrane helix</keyword>
<feature type="signal peptide" evidence="3">
    <location>
        <begin position="1"/>
        <end position="19"/>
    </location>
</feature>
<dbReference type="Proteomes" id="UP000694404">
    <property type="component" value="Unplaced"/>
</dbReference>
<accession>A0A8C0IUZ7</accession>
<keyword evidence="1" id="KW-0393">Immunoglobulin domain</keyword>
<proteinExistence type="predicted"/>
<dbReference type="SMART" id="SM00406">
    <property type="entry name" value="IGv"/>
    <property type="match status" value="1"/>
</dbReference>
<dbReference type="InterPro" id="IPR013783">
    <property type="entry name" value="Ig-like_fold"/>
</dbReference>
<dbReference type="GO" id="GO:0002590">
    <property type="term" value="P:negative regulation of antigen processing and presentation of peptide antigen via MHC class I"/>
    <property type="evidence" value="ECO:0007669"/>
    <property type="project" value="Ensembl"/>
</dbReference>
<dbReference type="InterPro" id="IPR003599">
    <property type="entry name" value="Ig_sub"/>
</dbReference>